<dbReference type="Proteomes" id="UP001472677">
    <property type="component" value="Unassembled WGS sequence"/>
</dbReference>
<keyword evidence="3" id="KW-1185">Reference proteome</keyword>
<evidence type="ECO:0000313" key="2">
    <source>
        <dbReference type="EMBL" id="KAK8600904.1"/>
    </source>
</evidence>
<dbReference type="EMBL" id="JBBPBM010000001">
    <property type="protein sequence ID" value="KAK8600904.1"/>
    <property type="molecule type" value="Genomic_DNA"/>
</dbReference>
<name>A0ABR2GF19_9ROSI</name>
<comment type="caution">
    <text evidence="2">The sequence shown here is derived from an EMBL/GenBank/DDBJ whole genome shotgun (WGS) entry which is preliminary data.</text>
</comment>
<evidence type="ECO:0000256" key="1">
    <source>
        <dbReference type="SAM" id="MobiDB-lite"/>
    </source>
</evidence>
<feature type="region of interest" description="Disordered" evidence="1">
    <location>
        <begin position="183"/>
        <end position="204"/>
    </location>
</feature>
<protein>
    <submittedName>
        <fullName evidence="2">Uncharacterized protein</fullName>
    </submittedName>
</protein>
<organism evidence="2 3">
    <name type="scientific">Hibiscus sabdariffa</name>
    <name type="common">roselle</name>
    <dbReference type="NCBI Taxonomy" id="183260"/>
    <lineage>
        <taxon>Eukaryota</taxon>
        <taxon>Viridiplantae</taxon>
        <taxon>Streptophyta</taxon>
        <taxon>Embryophyta</taxon>
        <taxon>Tracheophyta</taxon>
        <taxon>Spermatophyta</taxon>
        <taxon>Magnoliopsida</taxon>
        <taxon>eudicotyledons</taxon>
        <taxon>Gunneridae</taxon>
        <taxon>Pentapetalae</taxon>
        <taxon>rosids</taxon>
        <taxon>malvids</taxon>
        <taxon>Malvales</taxon>
        <taxon>Malvaceae</taxon>
        <taxon>Malvoideae</taxon>
        <taxon>Hibiscus</taxon>
    </lineage>
</organism>
<gene>
    <name evidence="2" type="ORF">V6N12_050749</name>
</gene>
<sequence length="204" mass="22260">MNGINLYGFKLSVALAKYKGKSKIGVREVQNGNYVERNTRVATENGTSTNRKLEKAKMYQHQDWEQEGGLWAYSNNMGIADSSKDSDVVFQKAGPSCENTDNFGQQGFGVKAGSSWVEVVPKKPAETNDKGVPLDSLPDPVGAAEKVTTKVMEVVSNLGILPLEDDVSNIKDLWADEVDVFNNSFSEPNPSRAEEVKARLASGQ</sequence>
<reference evidence="2 3" key="1">
    <citation type="journal article" date="2024" name="G3 (Bethesda)">
        <title>Genome assembly of Hibiscus sabdariffa L. provides insights into metabolisms of medicinal natural products.</title>
        <authorList>
            <person name="Kim T."/>
        </authorList>
    </citation>
    <scope>NUCLEOTIDE SEQUENCE [LARGE SCALE GENOMIC DNA]</scope>
    <source>
        <strain evidence="2">TK-2024</strain>
        <tissue evidence="2">Old leaves</tissue>
    </source>
</reference>
<evidence type="ECO:0000313" key="3">
    <source>
        <dbReference type="Proteomes" id="UP001472677"/>
    </source>
</evidence>
<proteinExistence type="predicted"/>
<accession>A0ABR2GF19</accession>